<dbReference type="Gene3D" id="1.10.472.10">
    <property type="entry name" value="Cyclin-like"/>
    <property type="match status" value="1"/>
</dbReference>
<evidence type="ECO:0000256" key="1">
    <source>
        <dbReference type="ARBA" id="ARBA00007215"/>
    </source>
</evidence>
<reference evidence="6" key="1">
    <citation type="submission" date="2023-03" db="EMBL/GenBank/DDBJ databases">
        <authorList>
            <person name="Julca I."/>
        </authorList>
    </citation>
    <scope>NUCLEOTIDE SEQUENCE</scope>
</reference>
<dbReference type="PANTHER" id="PTHR15615">
    <property type="match status" value="1"/>
</dbReference>
<proteinExistence type="inferred from homology"/>
<dbReference type="AlphaFoldDB" id="A0AAV1CBC2"/>
<dbReference type="GO" id="GO:0051301">
    <property type="term" value="P:cell division"/>
    <property type="evidence" value="ECO:0007669"/>
    <property type="project" value="UniProtKB-UniRule"/>
</dbReference>
<accession>A0AAV1CBC2</accession>
<keyword evidence="3 5" id="KW-0195">Cyclin</keyword>
<comment type="similarity">
    <text evidence="1">Belongs to the cyclin family. Cyclin U/P subfamily.</text>
</comment>
<dbReference type="CDD" id="cd20604">
    <property type="entry name" value="CYCLIN_AtCycU-like"/>
    <property type="match status" value="1"/>
</dbReference>
<name>A0AAV1CBC2_OLDCO</name>
<dbReference type="InterPro" id="IPR012389">
    <property type="entry name" value="Cyclin_P/U"/>
</dbReference>
<gene>
    <name evidence="6" type="ORF">OLC1_LOCUS3752</name>
</gene>
<dbReference type="PIRSF" id="PIRSF027110">
    <property type="entry name" value="PREG"/>
    <property type="match status" value="1"/>
</dbReference>
<dbReference type="InterPro" id="IPR036915">
    <property type="entry name" value="Cyclin-like_sf"/>
</dbReference>
<evidence type="ECO:0000256" key="4">
    <source>
        <dbReference type="ARBA" id="ARBA00023306"/>
    </source>
</evidence>
<dbReference type="PANTHER" id="PTHR15615:SF101">
    <property type="entry name" value="CYCLIN-U4-1"/>
    <property type="match status" value="1"/>
</dbReference>
<protein>
    <recommendedName>
        <fullName evidence="5">Cyclin</fullName>
    </recommendedName>
</protein>
<dbReference type="Pfam" id="PF08613">
    <property type="entry name" value="Cyclin"/>
    <property type="match status" value="1"/>
</dbReference>
<organism evidence="6 7">
    <name type="scientific">Oldenlandia corymbosa var. corymbosa</name>
    <dbReference type="NCBI Taxonomy" id="529605"/>
    <lineage>
        <taxon>Eukaryota</taxon>
        <taxon>Viridiplantae</taxon>
        <taxon>Streptophyta</taxon>
        <taxon>Embryophyta</taxon>
        <taxon>Tracheophyta</taxon>
        <taxon>Spermatophyta</taxon>
        <taxon>Magnoliopsida</taxon>
        <taxon>eudicotyledons</taxon>
        <taxon>Gunneridae</taxon>
        <taxon>Pentapetalae</taxon>
        <taxon>asterids</taxon>
        <taxon>lamiids</taxon>
        <taxon>Gentianales</taxon>
        <taxon>Rubiaceae</taxon>
        <taxon>Rubioideae</taxon>
        <taxon>Spermacoceae</taxon>
        <taxon>Hedyotis-Oldenlandia complex</taxon>
        <taxon>Oldenlandia</taxon>
    </lineage>
</organism>
<evidence type="ECO:0000313" key="7">
    <source>
        <dbReference type="Proteomes" id="UP001161247"/>
    </source>
</evidence>
<dbReference type="EMBL" id="OX459118">
    <property type="protein sequence ID" value="CAI9091959.1"/>
    <property type="molecule type" value="Genomic_DNA"/>
</dbReference>
<evidence type="ECO:0000313" key="6">
    <source>
        <dbReference type="EMBL" id="CAI9091959.1"/>
    </source>
</evidence>
<sequence length="205" mass="23585">MVELENPEVMRRVISLVSAILERVSETNDLNGRFGPQRISVFHGLIRPSISIQSYLDRIFTYANCSPSCLIVAYIYLDRFSEKQPFFPISSFNVHRLIITSVMVSAKFMDDLFYNNAFYAKVGGISTMEMNMLEMDFLFGLGFELNVTPTTFYSYCSCIHKEIWLQHPPFLPPTSSIHNNLGPDQDLHFRTSDDEPAHRQQQLVV</sequence>
<dbReference type="GO" id="GO:0019901">
    <property type="term" value="F:protein kinase binding"/>
    <property type="evidence" value="ECO:0007669"/>
    <property type="project" value="UniProtKB-UniRule"/>
</dbReference>
<keyword evidence="2" id="KW-0132">Cell division</keyword>
<evidence type="ECO:0000256" key="5">
    <source>
        <dbReference type="PIRNR" id="PIRNR027110"/>
    </source>
</evidence>
<dbReference type="SUPFAM" id="SSF47954">
    <property type="entry name" value="Cyclin-like"/>
    <property type="match status" value="1"/>
</dbReference>
<dbReference type="Proteomes" id="UP001161247">
    <property type="component" value="Chromosome 1"/>
</dbReference>
<evidence type="ECO:0000256" key="3">
    <source>
        <dbReference type="ARBA" id="ARBA00023127"/>
    </source>
</evidence>
<keyword evidence="4" id="KW-0131">Cell cycle</keyword>
<dbReference type="InterPro" id="IPR013922">
    <property type="entry name" value="Cyclin_PHO80-like"/>
</dbReference>
<evidence type="ECO:0000256" key="2">
    <source>
        <dbReference type="ARBA" id="ARBA00022618"/>
    </source>
</evidence>
<keyword evidence="7" id="KW-1185">Reference proteome</keyword>